<evidence type="ECO:0000256" key="2">
    <source>
        <dbReference type="ARBA" id="ARBA00012729"/>
    </source>
</evidence>
<evidence type="ECO:0000313" key="6">
    <source>
        <dbReference type="EMBL" id="MBW6409872.1"/>
    </source>
</evidence>
<proteinExistence type="predicted"/>
<comment type="caution">
    <text evidence="6">The sequence shown here is derived from an EMBL/GenBank/DDBJ whole genome shotgun (WGS) entry which is preliminary data.</text>
</comment>
<dbReference type="SUPFAM" id="SSF54556">
    <property type="entry name" value="Chitinase insertion domain"/>
    <property type="match status" value="1"/>
</dbReference>
<evidence type="ECO:0000313" key="7">
    <source>
        <dbReference type="Proteomes" id="UP001519921"/>
    </source>
</evidence>
<keyword evidence="6" id="KW-0378">Hydrolase</keyword>
<dbReference type="InterPro" id="IPR001223">
    <property type="entry name" value="Glyco_hydro18_cat"/>
</dbReference>
<keyword evidence="3" id="KW-0119">Carbohydrate metabolism</keyword>
<dbReference type="PROSITE" id="PS51910">
    <property type="entry name" value="GH18_2"/>
    <property type="match status" value="1"/>
</dbReference>
<dbReference type="InterPro" id="IPR011583">
    <property type="entry name" value="Chitinase_II/V-like_cat"/>
</dbReference>
<organism evidence="6 7">
    <name type="scientific">Clostridium weizhouense</name>
    <dbReference type="NCBI Taxonomy" id="2859781"/>
    <lineage>
        <taxon>Bacteria</taxon>
        <taxon>Bacillati</taxon>
        <taxon>Bacillota</taxon>
        <taxon>Clostridia</taxon>
        <taxon>Eubacteriales</taxon>
        <taxon>Clostridiaceae</taxon>
        <taxon>Clostridium</taxon>
    </lineage>
</organism>
<gene>
    <name evidence="6" type="ORF">KYD98_07185</name>
</gene>
<dbReference type="InterPro" id="IPR017853">
    <property type="entry name" value="GH"/>
</dbReference>
<dbReference type="Gene3D" id="3.10.50.10">
    <property type="match status" value="1"/>
</dbReference>
<dbReference type="Proteomes" id="UP001519921">
    <property type="component" value="Unassembled WGS sequence"/>
</dbReference>
<name>A0ABS7AMJ0_9CLOT</name>
<dbReference type="CDD" id="cd06548">
    <property type="entry name" value="GH18_chitinase"/>
    <property type="match status" value="1"/>
</dbReference>
<reference evidence="6 7" key="1">
    <citation type="submission" date="2021-07" db="EMBL/GenBank/DDBJ databases">
        <title>Clostridium weizhouense sp. nov., an anaerobic bacterium isolated from activated sludge of Petroleum wastewater.</title>
        <authorList>
            <person name="Li Q."/>
        </authorList>
    </citation>
    <scope>NUCLEOTIDE SEQUENCE [LARGE SCALE GENOMIC DNA]</scope>
    <source>
        <strain evidence="6 7">YB-6</strain>
    </source>
</reference>
<dbReference type="EC" id="3.2.1.14" evidence="2"/>
<feature type="region of interest" description="Disordered" evidence="4">
    <location>
        <begin position="346"/>
        <end position="365"/>
    </location>
</feature>
<dbReference type="GO" id="GO:0016787">
    <property type="term" value="F:hydrolase activity"/>
    <property type="evidence" value="ECO:0007669"/>
    <property type="project" value="UniProtKB-KW"/>
</dbReference>
<feature type="domain" description="GH18" evidence="5">
    <location>
        <begin position="42"/>
        <end position="462"/>
    </location>
</feature>
<accession>A0ABS7AMJ0</accession>
<dbReference type="RefSeq" id="WP_219778930.1">
    <property type="nucleotide sequence ID" value="NZ_JAHXPT010000004.1"/>
</dbReference>
<dbReference type="CDD" id="cd20174">
    <property type="entry name" value="GH18_LinChi78-like_UFR"/>
    <property type="match status" value="1"/>
</dbReference>
<protein>
    <recommendedName>
        <fullName evidence="2">chitinase</fullName>
        <ecNumber evidence="2">3.2.1.14</ecNumber>
    </recommendedName>
</protein>
<dbReference type="EMBL" id="JAHXPT010000004">
    <property type="protein sequence ID" value="MBW6409872.1"/>
    <property type="molecule type" value="Genomic_DNA"/>
</dbReference>
<dbReference type="InterPro" id="IPR029070">
    <property type="entry name" value="Chitinase_insertion_sf"/>
</dbReference>
<dbReference type="Gene3D" id="3.20.20.80">
    <property type="entry name" value="Glycosidases"/>
    <property type="match status" value="1"/>
</dbReference>
<dbReference type="SUPFAM" id="SSF51445">
    <property type="entry name" value="(Trans)glycosidases"/>
    <property type="match status" value="1"/>
</dbReference>
<dbReference type="PANTHER" id="PTHR11177">
    <property type="entry name" value="CHITINASE"/>
    <property type="match status" value="1"/>
</dbReference>
<evidence type="ECO:0000259" key="5">
    <source>
        <dbReference type="PROSITE" id="PS51910"/>
    </source>
</evidence>
<evidence type="ECO:0000256" key="4">
    <source>
        <dbReference type="SAM" id="MobiDB-lite"/>
    </source>
</evidence>
<keyword evidence="3" id="KW-0624">Polysaccharide degradation</keyword>
<comment type="catalytic activity">
    <reaction evidence="1">
        <text>Random endo-hydrolysis of N-acetyl-beta-D-glucosaminide (1-&gt;4)-beta-linkages in chitin and chitodextrins.</text>
        <dbReference type="EC" id="3.2.1.14"/>
    </reaction>
</comment>
<dbReference type="Pfam" id="PF00704">
    <property type="entry name" value="Glyco_hydro_18"/>
    <property type="match status" value="1"/>
</dbReference>
<dbReference type="PANTHER" id="PTHR11177:SF317">
    <property type="entry name" value="CHITINASE 12-RELATED"/>
    <property type="match status" value="1"/>
</dbReference>
<evidence type="ECO:0000256" key="1">
    <source>
        <dbReference type="ARBA" id="ARBA00000822"/>
    </source>
</evidence>
<dbReference type="InterPro" id="IPR050314">
    <property type="entry name" value="Glycosyl_Hydrlase_18"/>
</dbReference>
<evidence type="ECO:0000256" key="3">
    <source>
        <dbReference type="ARBA" id="ARBA00023024"/>
    </source>
</evidence>
<keyword evidence="7" id="KW-1185">Reference proteome</keyword>
<dbReference type="SMART" id="SM00636">
    <property type="entry name" value="Glyco_18"/>
    <property type="match status" value="1"/>
</dbReference>
<keyword evidence="3" id="KW-0146">Chitin degradation</keyword>
<sequence length="614" mass="68175">MLRRKLKKSLFALMLVPTILGTTIIVVPKNEVSAATQINKIKRNVMYYGDWSIWGGQQNFYPKDIPAKQLTHLNFAFLDFNEDGSLKFTDGEAALGAPVGMPEVQWNSPNSGLINAFQELRAENPNLKIGISIGGWSKSGDFSKVAANTSARRKFVKNIMKFLKYTNMDFVDIDWEYPGFVREPDYVDNKRDEGTRNSTTQDKENYVILLKDLKNALNEQGEKIGKNYELSVALPAPKEKLDLGIDINEVFKTVDFANIMTYDMRGAWDDTSGHQTGLYTNPNDPTKGSGLSIDESVNYLLSKGAKSDKIVVGAAYYTRGWEKVSNGPDSKNPGLYGTAELVSKDADGTKTRGAKNEAPLKTGDGGRRGGVWAYRSLSKLKSEYPEMKEYWDDVAKAPYLYDENSGAFFTYDNSKSIAEKVKYVKENNLGGMIAWMASQDAPTSTSKRDELTNCTKNELYGDSELPKYNVVYNNLDVTVDITPYAEGWGTGGGYKITITNNEKLEESDEVLKGVEKSGKTIKTPKIYIKSTDGPLKSGEYTAGSVGYEDGYTTVDISTVYDGKTLEPGKSYSFKLKTEVAPKDISAIQSIDLSQRIHKDAVEIARQTLFNSNNK</sequence>